<keyword evidence="1" id="KW-1133">Transmembrane helix</keyword>
<gene>
    <name evidence="2" type="ORF">E3P86_01157</name>
</gene>
<reference evidence="2 3" key="1">
    <citation type="submission" date="2019-03" db="EMBL/GenBank/DDBJ databases">
        <title>Sequencing 23 genomes of Wallemia ichthyophaga.</title>
        <authorList>
            <person name="Gostincar C."/>
        </authorList>
    </citation>
    <scope>NUCLEOTIDE SEQUENCE [LARGE SCALE GENOMIC DNA]</scope>
    <source>
        <strain evidence="2 3">EXF-6200</strain>
    </source>
</reference>
<evidence type="ECO:0000256" key="1">
    <source>
        <dbReference type="SAM" id="Phobius"/>
    </source>
</evidence>
<name>A0A4T0IWV8_WALIC</name>
<organism evidence="2 3">
    <name type="scientific">Wallemia ichthyophaga</name>
    <dbReference type="NCBI Taxonomy" id="245174"/>
    <lineage>
        <taxon>Eukaryota</taxon>
        <taxon>Fungi</taxon>
        <taxon>Dikarya</taxon>
        <taxon>Basidiomycota</taxon>
        <taxon>Wallemiomycotina</taxon>
        <taxon>Wallemiomycetes</taxon>
        <taxon>Wallemiales</taxon>
        <taxon>Wallemiaceae</taxon>
        <taxon>Wallemia</taxon>
    </lineage>
</organism>
<accession>A0A4T0IWV8</accession>
<feature type="transmembrane region" description="Helical" evidence="1">
    <location>
        <begin position="7"/>
        <end position="28"/>
    </location>
</feature>
<comment type="caution">
    <text evidence="2">The sequence shown here is derived from an EMBL/GenBank/DDBJ whole genome shotgun (WGS) entry which is preliminary data.</text>
</comment>
<evidence type="ECO:0000313" key="3">
    <source>
        <dbReference type="Proteomes" id="UP000310689"/>
    </source>
</evidence>
<keyword evidence="1" id="KW-0812">Transmembrane</keyword>
<sequence length="124" mass="14300">MRGYADINLLLSIAVAILSLLIISPYVFTYEATRTASVGEREARVAERESSVAARESNLYWKSIPPPDVTQDEEEECNHDTILLRELEFTKREAGLHKREASIARREAWLVDNWWVKFGIYETL</sequence>
<evidence type="ECO:0000313" key="2">
    <source>
        <dbReference type="EMBL" id="TIB39346.1"/>
    </source>
</evidence>
<dbReference type="Proteomes" id="UP000310689">
    <property type="component" value="Unassembled WGS sequence"/>
</dbReference>
<protein>
    <submittedName>
        <fullName evidence="2">Uncharacterized protein</fullName>
    </submittedName>
</protein>
<dbReference type="AlphaFoldDB" id="A0A4T0IWV8"/>
<dbReference type="EMBL" id="SPOI01000035">
    <property type="protein sequence ID" value="TIB39346.1"/>
    <property type="molecule type" value="Genomic_DNA"/>
</dbReference>
<proteinExistence type="predicted"/>
<keyword evidence="1" id="KW-0472">Membrane</keyword>